<name>E0UGX5_GLOV7</name>
<proteinExistence type="predicted"/>
<dbReference type="AlphaFoldDB" id="E0UGX5"/>
<keyword evidence="1" id="KW-0812">Transmembrane</keyword>
<accession>E0UGX5</accession>
<organism evidence="2 3">
    <name type="scientific">Gloeothece verrucosa (strain PCC 7822)</name>
    <name type="common">Cyanothece sp. (strain PCC 7822)</name>
    <dbReference type="NCBI Taxonomy" id="497965"/>
    <lineage>
        <taxon>Bacteria</taxon>
        <taxon>Bacillati</taxon>
        <taxon>Cyanobacteriota</taxon>
        <taxon>Cyanophyceae</taxon>
        <taxon>Oscillatoriophycideae</taxon>
        <taxon>Chroococcales</taxon>
        <taxon>Aphanothecaceae</taxon>
        <taxon>Gloeothece</taxon>
        <taxon>Gloeothece verrucosa</taxon>
    </lineage>
</organism>
<dbReference type="STRING" id="497965.Cyan7822_2484"/>
<keyword evidence="3" id="KW-1185">Reference proteome</keyword>
<evidence type="ECO:0000313" key="2">
    <source>
        <dbReference type="EMBL" id="ADN14456.1"/>
    </source>
</evidence>
<feature type="transmembrane region" description="Helical" evidence="1">
    <location>
        <begin position="33"/>
        <end position="51"/>
    </location>
</feature>
<evidence type="ECO:0000313" key="3">
    <source>
        <dbReference type="Proteomes" id="UP000008206"/>
    </source>
</evidence>
<keyword evidence="1" id="KW-0472">Membrane</keyword>
<keyword evidence="1" id="KW-1133">Transmembrane helix</keyword>
<gene>
    <name evidence="2" type="ordered locus">Cyan7822_2484</name>
</gene>
<reference evidence="3" key="1">
    <citation type="journal article" date="2011" name="MBio">
        <title>Novel metabolic attributes of the genus Cyanothece, comprising a group of unicellular nitrogen-fixing Cyanobacteria.</title>
        <authorList>
            <person name="Bandyopadhyay A."/>
            <person name="Elvitigala T."/>
            <person name="Welsh E."/>
            <person name="Stockel J."/>
            <person name="Liberton M."/>
            <person name="Min H."/>
            <person name="Sherman L.A."/>
            <person name="Pakrasi H.B."/>
        </authorList>
    </citation>
    <scope>NUCLEOTIDE SEQUENCE [LARGE SCALE GENOMIC DNA]</scope>
    <source>
        <strain evidence="3">PCC 7822</strain>
    </source>
</reference>
<dbReference type="eggNOG" id="ENOG50333W2">
    <property type="taxonomic scope" value="Bacteria"/>
</dbReference>
<protein>
    <submittedName>
        <fullName evidence="2">Uncharacterized protein</fullName>
    </submittedName>
</protein>
<sequence length="191" mass="21247">MPFDLATTKDQKSGLKARICLLPLTRFMLKQTLVVFCALIVSGFGFSVWIAKSQPLSETRLSQMSNSGQIAVKSVKLISREEELPPLGVPQDPNRDIGFATVFVQLENLKEEKATLLIKSIEILNVSDGKPINFSYPSKEIHLNPLENAEIAIQLTNKTGYSGQHLVKAKIVYQLSNQIYTLESNPTEVSR</sequence>
<evidence type="ECO:0000256" key="1">
    <source>
        <dbReference type="SAM" id="Phobius"/>
    </source>
</evidence>
<dbReference type="HOGENOM" id="CLU_136749_0_0_3"/>
<dbReference type="Proteomes" id="UP000008206">
    <property type="component" value="Chromosome"/>
</dbReference>
<dbReference type="EMBL" id="CP002198">
    <property type="protein sequence ID" value="ADN14456.1"/>
    <property type="molecule type" value="Genomic_DNA"/>
</dbReference>
<dbReference type="KEGG" id="cyj:Cyan7822_2484"/>